<evidence type="ECO:0000256" key="3">
    <source>
        <dbReference type="ARBA" id="ARBA00022737"/>
    </source>
</evidence>
<evidence type="ECO:0000256" key="1">
    <source>
        <dbReference type="ARBA" id="ARBA00022614"/>
    </source>
</evidence>
<sequence>MALITSLFGVSNHHVVVFCSRNCEIVMEEIVMVVLDQKVPDFRFIRYSVFSISFAFRVESCSYLERKFHFRFIRTRLTVIPGGAQPARPASAQHPLIPQQLHRVYCGGRIPGHGGSDALRLLHNRLTHLPQTCSNHGRIFIRWRCLTTNCCMWISSSSEPTPESVISLNHNNLTDLDSVLHPGMYNVDQLDLSHNPFTRVTENSFNGKVNRATYIGLDNCLIQEFNVRHYMGLPRLFRLELKYNLIDKIINIYEANYTDDYIKEFNIHRLQAYTVVRHMRTLHQPIQSVFSVSEHVKNSSYTHYKNSYNRKTKYPYYDESDIEVFYGQISHLSMTGNRIPMLRSEDFSQLVELRSLMLRNNDIGQVDGNIFTFFSNSLILLDLSQNKIHSLQWAACTLPVRTHVTQSRR</sequence>
<evidence type="ECO:0000313" key="4">
    <source>
        <dbReference type="EMBL" id="GIY27065.1"/>
    </source>
</evidence>
<proteinExistence type="predicted"/>
<accession>A0AAV4S3G4</accession>
<name>A0AAV4S3G4_CAEEX</name>
<gene>
    <name evidence="4" type="ORF">CEXT_30611</name>
</gene>
<dbReference type="InterPro" id="IPR050328">
    <property type="entry name" value="Dev_Immune_Receptor"/>
</dbReference>
<dbReference type="Proteomes" id="UP001054945">
    <property type="component" value="Unassembled WGS sequence"/>
</dbReference>
<dbReference type="EMBL" id="BPLR01008767">
    <property type="protein sequence ID" value="GIY27065.1"/>
    <property type="molecule type" value="Genomic_DNA"/>
</dbReference>
<keyword evidence="2" id="KW-0732">Signal</keyword>
<dbReference type="PANTHER" id="PTHR24373">
    <property type="entry name" value="SLIT RELATED LEUCINE-RICH REPEAT NEURONAL PROTEIN"/>
    <property type="match status" value="1"/>
</dbReference>
<dbReference type="AlphaFoldDB" id="A0AAV4S3G4"/>
<dbReference type="Gene3D" id="3.80.10.10">
    <property type="entry name" value="Ribonuclease Inhibitor"/>
    <property type="match status" value="2"/>
</dbReference>
<dbReference type="InterPro" id="IPR032675">
    <property type="entry name" value="LRR_dom_sf"/>
</dbReference>
<evidence type="ECO:0000313" key="5">
    <source>
        <dbReference type="Proteomes" id="UP001054945"/>
    </source>
</evidence>
<dbReference type="PANTHER" id="PTHR24373:SF275">
    <property type="entry name" value="TIR DOMAIN-CONTAINING PROTEIN"/>
    <property type="match status" value="1"/>
</dbReference>
<dbReference type="SMART" id="SM00369">
    <property type="entry name" value="LRR_TYP"/>
    <property type="match status" value="2"/>
</dbReference>
<keyword evidence="3" id="KW-0677">Repeat</keyword>
<evidence type="ECO:0000256" key="2">
    <source>
        <dbReference type="ARBA" id="ARBA00022729"/>
    </source>
</evidence>
<keyword evidence="1" id="KW-0433">Leucine-rich repeat</keyword>
<dbReference type="SUPFAM" id="SSF52047">
    <property type="entry name" value="RNI-like"/>
    <property type="match status" value="1"/>
</dbReference>
<dbReference type="InterPro" id="IPR003591">
    <property type="entry name" value="Leu-rich_rpt_typical-subtyp"/>
</dbReference>
<organism evidence="4 5">
    <name type="scientific">Caerostris extrusa</name>
    <name type="common">Bark spider</name>
    <name type="synonym">Caerostris bankana</name>
    <dbReference type="NCBI Taxonomy" id="172846"/>
    <lineage>
        <taxon>Eukaryota</taxon>
        <taxon>Metazoa</taxon>
        <taxon>Ecdysozoa</taxon>
        <taxon>Arthropoda</taxon>
        <taxon>Chelicerata</taxon>
        <taxon>Arachnida</taxon>
        <taxon>Araneae</taxon>
        <taxon>Araneomorphae</taxon>
        <taxon>Entelegynae</taxon>
        <taxon>Araneoidea</taxon>
        <taxon>Araneidae</taxon>
        <taxon>Caerostris</taxon>
    </lineage>
</organism>
<reference evidence="4 5" key="1">
    <citation type="submission" date="2021-06" db="EMBL/GenBank/DDBJ databases">
        <title>Caerostris extrusa draft genome.</title>
        <authorList>
            <person name="Kono N."/>
            <person name="Arakawa K."/>
        </authorList>
    </citation>
    <scope>NUCLEOTIDE SEQUENCE [LARGE SCALE GENOMIC DNA]</scope>
</reference>
<comment type="caution">
    <text evidence="4">The sequence shown here is derived from an EMBL/GenBank/DDBJ whole genome shotgun (WGS) entry which is preliminary data.</text>
</comment>
<protein>
    <submittedName>
        <fullName evidence="4">Uncharacterized protein</fullName>
    </submittedName>
</protein>
<keyword evidence="5" id="KW-1185">Reference proteome</keyword>